<dbReference type="AlphaFoldDB" id="A0A0B7GJV0"/>
<dbReference type="EMBL" id="CDMW01000001">
    <property type="protein sequence ID" value="CEL89959.1"/>
    <property type="molecule type" value="Genomic_DNA"/>
</dbReference>
<reference evidence="7 9" key="3">
    <citation type="submission" date="2018-11" db="EMBL/GenBank/DDBJ databases">
        <title>Species Designations Belie Phenotypic and Genotypic Heterogeneity in Oral Streptococci.</title>
        <authorList>
            <person name="Velsko I."/>
        </authorList>
    </citation>
    <scope>NUCLEOTIDE SEQUENCE [LARGE SCALE GENOMIC DNA]</scope>
    <source>
        <strain evidence="4 7">BCC16</strain>
        <strain evidence="5 9">BCC37</strain>
    </source>
</reference>
<dbReference type="EMBL" id="VIBR01000007">
    <property type="protein sequence ID" value="KAA0113238.1"/>
    <property type="molecule type" value="Genomic_DNA"/>
</dbReference>
<evidence type="ECO:0000313" key="8">
    <source>
        <dbReference type="Proteomes" id="UP000277597"/>
    </source>
</evidence>
<protein>
    <submittedName>
        <fullName evidence="1">Uncharacterized protein</fullName>
    </submittedName>
</protein>
<organism evidence="1 6">
    <name type="scientific">Streptococcus sanguinis</name>
    <dbReference type="NCBI Taxonomy" id="1305"/>
    <lineage>
        <taxon>Bacteria</taxon>
        <taxon>Bacillati</taxon>
        <taxon>Bacillota</taxon>
        <taxon>Bacilli</taxon>
        <taxon>Lactobacillales</taxon>
        <taxon>Streptococcaceae</taxon>
        <taxon>Streptococcus</taxon>
    </lineage>
</organism>
<dbReference type="Proteomes" id="UP000273966">
    <property type="component" value="Unassembled WGS sequence"/>
</dbReference>
<dbReference type="Proteomes" id="UP000280406">
    <property type="component" value="Unassembled WGS sequence"/>
</dbReference>
<evidence type="ECO:0000313" key="5">
    <source>
        <dbReference type="EMBL" id="RSI51943.1"/>
    </source>
</evidence>
<evidence type="ECO:0000313" key="7">
    <source>
        <dbReference type="Proteomes" id="UP000273966"/>
    </source>
</evidence>
<dbReference type="EMBL" id="RQZI01000005">
    <property type="protein sequence ID" value="RRC92288.1"/>
    <property type="molecule type" value="Genomic_DNA"/>
</dbReference>
<evidence type="ECO:0000313" key="6">
    <source>
        <dbReference type="Proteomes" id="UP000183504"/>
    </source>
</evidence>
<name>A0A0B7GJV0_STRSA</name>
<dbReference type="Proteomes" id="UP000324105">
    <property type="component" value="Unassembled WGS sequence"/>
</dbReference>
<dbReference type="EMBL" id="RJND01000005">
    <property type="protein sequence ID" value="RSI51943.1"/>
    <property type="molecule type" value="Genomic_DNA"/>
</dbReference>
<evidence type="ECO:0000313" key="10">
    <source>
        <dbReference type="Proteomes" id="UP000324105"/>
    </source>
</evidence>
<reference evidence="3 8" key="2">
    <citation type="submission" date="2018-11" db="EMBL/GenBank/DDBJ databases">
        <title>Genomes From Bacteria Associated with the Canine Oral Cavity: a Test Case for Automated Genome-Based Taxonomic Assignment.</title>
        <authorList>
            <person name="Coil D.A."/>
            <person name="Jospin G."/>
            <person name="Darling A.E."/>
            <person name="Wallis C."/>
            <person name="Davis I.J."/>
            <person name="Harris S."/>
            <person name="Eisen J.A."/>
            <person name="Holcombe L.J."/>
            <person name="O'Flynn C."/>
        </authorList>
    </citation>
    <scope>NUCLEOTIDE SEQUENCE [LARGE SCALE GENOMIC DNA]</scope>
    <source>
        <strain evidence="3 8">OH953</strain>
    </source>
</reference>
<evidence type="ECO:0000313" key="1">
    <source>
        <dbReference type="EMBL" id="CEL89959.1"/>
    </source>
</evidence>
<dbReference type="Proteomes" id="UP000277597">
    <property type="component" value="Unassembled WGS sequence"/>
</dbReference>
<reference evidence="1 6" key="1">
    <citation type="submission" date="2015-01" db="EMBL/GenBank/DDBJ databases">
        <authorList>
            <person name="Pelicic Vladimir"/>
        </authorList>
    </citation>
    <scope>NUCLEOTIDE SEQUENCE [LARGE SCALE GENOMIC DNA]</scope>
    <source>
        <strain evidence="1 6">2908</strain>
    </source>
</reference>
<evidence type="ECO:0000313" key="2">
    <source>
        <dbReference type="EMBL" id="KAA0113238.1"/>
    </source>
</evidence>
<evidence type="ECO:0000313" key="3">
    <source>
        <dbReference type="EMBL" id="RRC92288.1"/>
    </source>
</evidence>
<sequence>MATLMMKKIAEDLNKIRVLDENGALVAYYALLPADFSGGDSKLYLENPTSQRRMYRIYQNMKPFLFPIVPAHDCTVIYLTSEAGVEITVAEHLEEYIYDNQ</sequence>
<reference evidence="2 10" key="4">
    <citation type="submission" date="2019-06" db="EMBL/GenBank/DDBJ databases">
        <title>Genome sequence and analysis of a MDR-Streptococcus sanguis isolated from throat swab of children with scarlet fever from Hangzhou,China.</title>
        <authorList>
            <person name="Huang Y."/>
            <person name="Xie L."/>
            <person name="Liu W."/>
        </authorList>
    </citation>
    <scope>NUCLEOTIDE SEQUENCE [LARGE SCALE GENOMIC DNA]</scope>
    <source>
        <strain evidence="2 10">S28</strain>
    </source>
</reference>
<proteinExistence type="predicted"/>
<dbReference type="Proteomes" id="UP000183504">
    <property type="component" value="Unassembled WGS sequence"/>
</dbReference>
<dbReference type="RefSeq" id="WP_002912062.1">
    <property type="nucleotide sequence ID" value="NZ_CAXTGR010000002.1"/>
</dbReference>
<evidence type="ECO:0000313" key="4">
    <source>
        <dbReference type="EMBL" id="RSI32958.1"/>
    </source>
</evidence>
<accession>A0A0B7GJV0</accession>
<dbReference type="EMBL" id="RJMT01000002">
    <property type="protein sequence ID" value="RSI32958.1"/>
    <property type="molecule type" value="Genomic_DNA"/>
</dbReference>
<gene>
    <name evidence="5" type="ORF">D8869_08750</name>
    <name evidence="4" type="ORF">D8879_02305</name>
    <name evidence="3" type="ORF">EII39_06000</name>
    <name evidence="2" type="ORF">FKX92_11925</name>
    <name evidence="1" type="ORF">SSV_0652</name>
</gene>
<evidence type="ECO:0000313" key="9">
    <source>
        <dbReference type="Proteomes" id="UP000280406"/>
    </source>
</evidence>